<dbReference type="Proteomes" id="UP001160390">
    <property type="component" value="Unassembled WGS sequence"/>
</dbReference>
<dbReference type="EMBL" id="CABFNP030001066">
    <property type="protein sequence ID" value="CAI6091039.1"/>
    <property type="molecule type" value="Genomic_DNA"/>
</dbReference>
<keyword evidence="1" id="KW-1133">Transmembrane helix</keyword>
<evidence type="ECO:0000256" key="1">
    <source>
        <dbReference type="SAM" id="Phobius"/>
    </source>
</evidence>
<accession>A0AA35M6L2</accession>
<gene>
    <name evidence="2" type="ORF">CCHLO57077_00019692</name>
</gene>
<feature type="transmembrane region" description="Helical" evidence="1">
    <location>
        <begin position="60"/>
        <end position="89"/>
    </location>
</feature>
<reference evidence="2" key="1">
    <citation type="submission" date="2023-01" db="EMBL/GenBank/DDBJ databases">
        <authorList>
            <person name="Piombo E."/>
        </authorList>
    </citation>
    <scope>NUCLEOTIDE SEQUENCE</scope>
</reference>
<name>A0AA35M6L2_9HYPO</name>
<keyword evidence="1" id="KW-0812">Transmembrane</keyword>
<proteinExistence type="predicted"/>
<evidence type="ECO:0000313" key="2">
    <source>
        <dbReference type="EMBL" id="CAI6091039.1"/>
    </source>
</evidence>
<keyword evidence="1" id="KW-0472">Membrane</keyword>
<dbReference type="AlphaFoldDB" id="A0AA35M6L2"/>
<protein>
    <submittedName>
        <fullName evidence="2">Uncharacterized protein</fullName>
    </submittedName>
</protein>
<keyword evidence="3" id="KW-1185">Reference proteome</keyword>
<sequence length="132" mass="13980">MMIGGGLWLLFPVEGITVGPAPDSAWLKFDSQAVAPVGTIVAPFRDETWIVLSSESAGGVIVLIVSSICLAIEAIIWSFFGITLLLGYVTGFSVFAINSRTRANFGVSSISDISRAAGTSAAWLHYNIRQDG</sequence>
<evidence type="ECO:0000313" key="3">
    <source>
        <dbReference type="Proteomes" id="UP001160390"/>
    </source>
</evidence>
<comment type="caution">
    <text evidence="2">The sequence shown here is derived from an EMBL/GenBank/DDBJ whole genome shotgun (WGS) entry which is preliminary data.</text>
</comment>
<organism evidence="2 3">
    <name type="scientific">Clonostachys chloroleuca</name>
    <dbReference type="NCBI Taxonomy" id="1926264"/>
    <lineage>
        <taxon>Eukaryota</taxon>
        <taxon>Fungi</taxon>
        <taxon>Dikarya</taxon>
        <taxon>Ascomycota</taxon>
        <taxon>Pezizomycotina</taxon>
        <taxon>Sordariomycetes</taxon>
        <taxon>Hypocreomycetidae</taxon>
        <taxon>Hypocreales</taxon>
        <taxon>Bionectriaceae</taxon>
        <taxon>Clonostachys</taxon>
    </lineage>
</organism>